<evidence type="ECO:0000313" key="8">
    <source>
        <dbReference type="EMBL" id="GLI35956.1"/>
    </source>
</evidence>
<evidence type="ECO:0000256" key="2">
    <source>
        <dbReference type="ARBA" id="ARBA00022556"/>
    </source>
</evidence>
<dbReference type="SUPFAM" id="SSF51161">
    <property type="entry name" value="Trimeric LpxA-like enzymes"/>
    <property type="match status" value="1"/>
</dbReference>
<keyword evidence="3 6" id="KW-0808">Transferase</keyword>
<dbReference type="Pfam" id="PF13720">
    <property type="entry name" value="Acetyltransf_11"/>
    <property type="match status" value="1"/>
</dbReference>
<comment type="subcellular location">
    <subcellularLocation>
        <location evidence="6">Cytoplasm</location>
    </subcellularLocation>
</comment>
<keyword evidence="4 6" id="KW-0443">Lipid metabolism</keyword>
<evidence type="ECO:0000313" key="9">
    <source>
        <dbReference type="Proteomes" id="UP001144372"/>
    </source>
</evidence>
<dbReference type="InterPro" id="IPR029098">
    <property type="entry name" value="Acetyltransf_C"/>
</dbReference>
<dbReference type="AlphaFoldDB" id="A0A9W6LAN4"/>
<accession>A0A9W6LAN4</accession>
<evidence type="ECO:0000259" key="7">
    <source>
        <dbReference type="Pfam" id="PF13720"/>
    </source>
</evidence>
<evidence type="ECO:0000256" key="6">
    <source>
        <dbReference type="HAMAP-Rule" id="MF_00387"/>
    </source>
</evidence>
<keyword evidence="6" id="KW-0677">Repeat</keyword>
<dbReference type="EMBL" id="BSDR01000001">
    <property type="protein sequence ID" value="GLI35956.1"/>
    <property type="molecule type" value="Genomic_DNA"/>
</dbReference>
<keyword evidence="9" id="KW-1185">Reference proteome</keyword>
<dbReference type="CDD" id="cd03351">
    <property type="entry name" value="LbH_UDP-GlcNAc_AT"/>
    <property type="match status" value="1"/>
</dbReference>
<keyword evidence="5 6" id="KW-0012">Acyltransferase</keyword>
<proteinExistence type="inferred from homology"/>
<keyword evidence="1 6" id="KW-0444">Lipid biosynthesis</keyword>
<dbReference type="EC" id="2.3.1.129" evidence="6"/>
<comment type="caution">
    <text evidence="8">The sequence shown here is derived from an EMBL/GenBank/DDBJ whole genome shotgun (WGS) entry which is preliminary data.</text>
</comment>
<evidence type="ECO:0000256" key="4">
    <source>
        <dbReference type="ARBA" id="ARBA00023098"/>
    </source>
</evidence>
<comment type="subunit">
    <text evidence="6">Homotrimer.</text>
</comment>
<gene>
    <name evidence="6 8" type="primary">lpxA</name>
    <name evidence="8" type="ORF">DAMNIGENAA_33890</name>
</gene>
<feature type="domain" description="UDP N-acetylglucosamine O-acyltransferase C-terminal" evidence="7">
    <location>
        <begin position="175"/>
        <end position="256"/>
    </location>
</feature>
<comment type="catalytic activity">
    <reaction evidence="6">
        <text>a (3R)-hydroxyacyl-[ACP] + UDP-N-acetyl-alpha-D-glucosamine = a UDP-3-O-[(3R)-3-hydroxyacyl]-N-acetyl-alpha-D-glucosamine + holo-[ACP]</text>
        <dbReference type="Rhea" id="RHEA:67812"/>
        <dbReference type="Rhea" id="RHEA-COMP:9685"/>
        <dbReference type="Rhea" id="RHEA-COMP:9945"/>
        <dbReference type="ChEBI" id="CHEBI:57705"/>
        <dbReference type="ChEBI" id="CHEBI:64479"/>
        <dbReference type="ChEBI" id="CHEBI:78827"/>
        <dbReference type="ChEBI" id="CHEBI:173225"/>
        <dbReference type="EC" id="2.3.1.129"/>
    </reaction>
</comment>
<comment type="function">
    <text evidence="6">Involved in the biosynthesis of lipid A, a phosphorylated glycolipid that anchors the lipopolysaccharide to the outer membrane of the cell.</text>
</comment>
<dbReference type="PIRSF" id="PIRSF000456">
    <property type="entry name" value="UDP-GlcNAc_acltr"/>
    <property type="match status" value="1"/>
</dbReference>
<dbReference type="PANTHER" id="PTHR43480">
    <property type="entry name" value="ACYL-[ACYL-CARRIER-PROTEIN]--UDP-N-ACETYLGLUCOSAMINE O-ACYLTRANSFERASE"/>
    <property type="match status" value="1"/>
</dbReference>
<dbReference type="GO" id="GO:0009245">
    <property type="term" value="P:lipid A biosynthetic process"/>
    <property type="evidence" value="ECO:0007669"/>
    <property type="project" value="UniProtKB-UniRule"/>
</dbReference>
<dbReference type="InterPro" id="IPR037157">
    <property type="entry name" value="Acetyltransf_C_sf"/>
</dbReference>
<dbReference type="RefSeq" id="WP_281796085.1">
    <property type="nucleotide sequence ID" value="NZ_BSDR01000001.1"/>
</dbReference>
<dbReference type="Gene3D" id="2.160.10.10">
    <property type="entry name" value="Hexapeptide repeat proteins"/>
    <property type="match status" value="1"/>
</dbReference>
<dbReference type="PANTHER" id="PTHR43480:SF1">
    <property type="entry name" value="ACYL-[ACYL-CARRIER-PROTEIN]--UDP-N-ACETYLGLUCOSAMINE O-ACYLTRANSFERASE, MITOCHONDRIAL-RELATED"/>
    <property type="match status" value="1"/>
</dbReference>
<dbReference type="HAMAP" id="MF_00387">
    <property type="entry name" value="LpxA"/>
    <property type="match status" value="1"/>
</dbReference>
<dbReference type="GO" id="GO:0005737">
    <property type="term" value="C:cytoplasm"/>
    <property type="evidence" value="ECO:0007669"/>
    <property type="project" value="UniProtKB-SubCell"/>
</dbReference>
<dbReference type="InterPro" id="IPR010137">
    <property type="entry name" value="Lipid_A_LpxA"/>
</dbReference>
<evidence type="ECO:0000256" key="1">
    <source>
        <dbReference type="ARBA" id="ARBA00022516"/>
    </source>
</evidence>
<evidence type="ECO:0000256" key="5">
    <source>
        <dbReference type="ARBA" id="ARBA00023315"/>
    </source>
</evidence>
<dbReference type="GO" id="GO:0016020">
    <property type="term" value="C:membrane"/>
    <property type="evidence" value="ECO:0007669"/>
    <property type="project" value="GOC"/>
</dbReference>
<dbReference type="Proteomes" id="UP001144372">
    <property type="component" value="Unassembled WGS sequence"/>
</dbReference>
<dbReference type="InterPro" id="IPR001451">
    <property type="entry name" value="Hexapep"/>
</dbReference>
<dbReference type="Pfam" id="PF00132">
    <property type="entry name" value="Hexapep"/>
    <property type="match status" value="2"/>
</dbReference>
<evidence type="ECO:0000256" key="3">
    <source>
        <dbReference type="ARBA" id="ARBA00022679"/>
    </source>
</evidence>
<sequence>MEIHPTAIVSPKAQLAEDVTIQAFSVIGPNVTIGSGTVVGPHAVIDGWTTIGERNQVYPFVSIGCAPQDISYKGEETQVIIGDGNIFRENVTVHRGTCNGRSCTRIGNQSYFMAYSHVAHDCIIGDNVVMANAATLGGHVQVDDHATLGGLVAIHQFVRIGTHAFIGGKSGLRMDMPPYMLAFGAPAKLYGPNLVGLRRNHFSKDAIHALKKSYKILFRSGLSLKDAVEKVREEVDFLPEVETLVRFMEEHSKRGVTKFTV</sequence>
<keyword evidence="6" id="KW-0963">Cytoplasm</keyword>
<dbReference type="GO" id="GO:0008780">
    <property type="term" value="F:acyl-[acyl-carrier-protein]-UDP-N-acetylglucosamine O-acyltransferase activity"/>
    <property type="evidence" value="ECO:0007669"/>
    <property type="project" value="UniProtKB-UniRule"/>
</dbReference>
<reference evidence="8" key="1">
    <citation type="submission" date="2022-12" db="EMBL/GenBank/DDBJ databases">
        <title>Reference genome sequencing for broad-spectrum identification of bacterial and archaeal isolates by mass spectrometry.</title>
        <authorList>
            <person name="Sekiguchi Y."/>
            <person name="Tourlousse D.M."/>
        </authorList>
    </citation>
    <scope>NUCLEOTIDE SEQUENCE</scope>
    <source>
        <strain evidence="8">ASRB1</strain>
    </source>
</reference>
<comment type="pathway">
    <text evidence="6">Glycolipid biosynthesis; lipid IV(A) biosynthesis; lipid IV(A) from (3R)-3-hydroxytetradecanoyl-[acyl-carrier-protein] and UDP-N-acetyl-alpha-D-glucosamine: step 1/6.</text>
</comment>
<protein>
    <recommendedName>
        <fullName evidence="6">Acyl-[acyl-carrier-protein]--UDP-N-acetylglucosamine O-acyltransferase</fullName>
        <shortName evidence="6">UDP-N-acetylglucosamine acyltransferase</shortName>
        <ecNumber evidence="6">2.3.1.129</ecNumber>
    </recommendedName>
</protein>
<dbReference type="NCBIfam" id="TIGR01852">
    <property type="entry name" value="lipid_A_lpxA"/>
    <property type="match status" value="1"/>
</dbReference>
<name>A0A9W6LAN4_9BACT</name>
<keyword evidence="2 6" id="KW-0441">Lipid A biosynthesis</keyword>
<dbReference type="InterPro" id="IPR011004">
    <property type="entry name" value="Trimer_LpxA-like_sf"/>
</dbReference>
<dbReference type="NCBIfam" id="NF003657">
    <property type="entry name" value="PRK05289.1"/>
    <property type="match status" value="1"/>
</dbReference>
<organism evidence="8 9">
    <name type="scientific">Desulforhabdus amnigena</name>
    <dbReference type="NCBI Taxonomy" id="40218"/>
    <lineage>
        <taxon>Bacteria</taxon>
        <taxon>Pseudomonadati</taxon>
        <taxon>Thermodesulfobacteriota</taxon>
        <taxon>Syntrophobacteria</taxon>
        <taxon>Syntrophobacterales</taxon>
        <taxon>Syntrophobacteraceae</taxon>
        <taxon>Desulforhabdus</taxon>
    </lineage>
</organism>
<comment type="similarity">
    <text evidence="6">Belongs to the transferase hexapeptide repeat family. LpxA subfamily.</text>
</comment>
<dbReference type="Gene3D" id="1.20.1180.10">
    <property type="entry name" value="Udp N-acetylglucosamine O-acyltransferase, C-terminal domain"/>
    <property type="match status" value="1"/>
</dbReference>